<keyword evidence="1" id="KW-0472">Membrane</keyword>
<dbReference type="EMBL" id="PFMI01000020">
    <property type="protein sequence ID" value="PIZ01088.1"/>
    <property type="molecule type" value="Genomic_DNA"/>
</dbReference>
<protein>
    <recommendedName>
        <fullName evidence="4">PilN domain-containing protein</fullName>
    </recommendedName>
</protein>
<comment type="caution">
    <text evidence="2">The sequence shown here is derived from an EMBL/GenBank/DDBJ whole genome shotgun (WGS) entry which is preliminary data.</text>
</comment>
<sequence>MPINLLPEQEKIYLKNEDILKKISIILLFVLIAVFFLIFIFFFLKLFFLAKIESSQKQIFQIEKELKSDLFQNFQKTIEEKNQDLFQIQTFREKQIFIAPIFEKIFSLITPGSIYFTDFSFQKNFNGQIHFSGWVRNRQELFYFKKDIESKKDFKEVYFSPDSWVKPTDIDFSLNFQTNEF</sequence>
<gene>
    <name evidence="2" type="ORF">COY61_00720</name>
</gene>
<keyword evidence="1" id="KW-1133">Transmembrane helix</keyword>
<feature type="transmembrane region" description="Helical" evidence="1">
    <location>
        <begin position="23"/>
        <end position="48"/>
    </location>
</feature>
<evidence type="ECO:0000256" key="1">
    <source>
        <dbReference type="SAM" id="Phobius"/>
    </source>
</evidence>
<evidence type="ECO:0000313" key="3">
    <source>
        <dbReference type="Proteomes" id="UP000229371"/>
    </source>
</evidence>
<reference evidence="3" key="1">
    <citation type="submission" date="2017-09" db="EMBL/GenBank/DDBJ databases">
        <title>Depth-based differentiation of microbial function through sediment-hosted aquifers and enrichment of novel symbionts in the deep terrestrial subsurface.</title>
        <authorList>
            <person name="Probst A.J."/>
            <person name="Ladd B."/>
            <person name="Jarett J.K."/>
            <person name="Geller-Mcgrath D.E."/>
            <person name="Sieber C.M.K."/>
            <person name="Emerson J.B."/>
            <person name="Anantharaman K."/>
            <person name="Thomas B.C."/>
            <person name="Malmstrom R."/>
            <person name="Stieglmeier M."/>
            <person name="Klingl A."/>
            <person name="Woyke T."/>
            <person name="Ryan C.M."/>
            <person name="Banfield J.F."/>
        </authorList>
    </citation>
    <scope>NUCLEOTIDE SEQUENCE [LARGE SCALE GENOMIC DNA]</scope>
</reference>
<name>A0A2M7RNM9_9BACT</name>
<keyword evidence="1" id="KW-0812">Transmembrane</keyword>
<organism evidence="2 3">
    <name type="scientific">bacterium (Candidatus Gribaldobacteria) CG_4_10_14_0_8_um_filter_33_9</name>
    <dbReference type="NCBI Taxonomy" id="2014266"/>
    <lineage>
        <taxon>Bacteria</taxon>
        <taxon>Candidatus Gribaldobacteria</taxon>
    </lineage>
</organism>
<proteinExistence type="predicted"/>
<dbReference type="Proteomes" id="UP000229371">
    <property type="component" value="Unassembled WGS sequence"/>
</dbReference>
<dbReference type="AlphaFoldDB" id="A0A2M7RNM9"/>
<evidence type="ECO:0000313" key="2">
    <source>
        <dbReference type="EMBL" id="PIZ01088.1"/>
    </source>
</evidence>
<accession>A0A2M7RNM9</accession>
<evidence type="ECO:0008006" key="4">
    <source>
        <dbReference type="Google" id="ProtNLM"/>
    </source>
</evidence>